<name>A0A7R9BJE6_9CRUS</name>
<evidence type="ECO:0000256" key="5">
    <source>
        <dbReference type="ARBA" id="ARBA00022794"/>
    </source>
</evidence>
<keyword evidence="2" id="KW-0963">Cytoplasm</keyword>
<dbReference type="InterPro" id="IPR040379">
    <property type="entry name" value="WDR19/dyf-2"/>
</dbReference>
<keyword evidence="8" id="KW-0966">Cell projection</keyword>
<evidence type="ECO:0000256" key="3">
    <source>
        <dbReference type="ARBA" id="ARBA00022574"/>
    </source>
</evidence>
<evidence type="ECO:0000259" key="9">
    <source>
        <dbReference type="Pfam" id="PF23145"/>
    </source>
</evidence>
<dbReference type="EMBL" id="OA882658">
    <property type="protein sequence ID" value="CAD7276417.1"/>
    <property type="molecule type" value="Genomic_DNA"/>
</dbReference>
<comment type="subcellular location">
    <subcellularLocation>
        <location evidence="1">Cytoplasm</location>
        <location evidence="1">Cytoskeleton</location>
        <location evidence="1">Cilium basal body</location>
    </subcellularLocation>
</comment>
<accession>A0A7R9BJE6</accession>
<evidence type="ECO:0000313" key="10">
    <source>
        <dbReference type="EMBL" id="CAD7276417.1"/>
    </source>
</evidence>
<gene>
    <name evidence="10" type="ORF">NMOB1V02_LOCUS4182</name>
</gene>
<dbReference type="Proteomes" id="UP000678499">
    <property type="component" value="Unassembled WGS sequence"/>
</dbReference>
<evidence type="ECO:0000256" key="6">
    <source>
        <dbReference type="ARBA" id="ARBA00023069"/>
    </source>
</evidence>
<dbReference type="OrthoDB" id="10250638at2759"/>
<sequence>MDLDCPRCKTRLPFCLATGRHIIVTDLTKCPKCHFPAIKTEFNKLLLGENPEPCPMCGQRVDPESLEQLSNAKEFLTHGAE</sequence>
<keyword evidence="6" id="KW-0969">Cilium</keyword>
<keyword evidence="5" id="KW-0970">Cilium biogenesis/degradation</keyword>
<protein>
    <recommendedName>
        <fullName evidence="9">IFT121-like zinc finger domain-containing protein</fullName>
    </recommendedName>
</protein>
<dbReference type="InterPro" id="IPR056170">
    <property type="entry name" value="Znf_IFT121-like"/>
</dbReference>
<evidence type="ECO:0000313" key="11">
    <source>
        <dbReference type="Proteomes" id="UP000678499"/>
    </source>
</evidence>
<evidence type="ECO:0000256" key="4">
    <source>
        <dbReference type="ARBA" id="ARBA00022737"/>
    </source>
</evidence>
<dbReference type="GO" id="GO:0060271">
    <property type="term" value="P:cilium assembly"/>
    <property type="evidence" value="ECO:0007669"/>
    <property type="project" value="TreeGrafter"/>
</dbReference>
<organism evidence="10">
    <name type="scientific">Notodromas monacha</name>
    <dbReference type="NCBI Taxonomy" id="399045"/>
    <lineage>
        <taxon>Eukaryota</taxon>
        <taxon>Metazoa</taxon>
        <taxon>Ecdysozoa</taxon>
        <taxon>Arthropoda</taxon>
        <taxon>Crustacea</taxon>
        <taxon>Oligostraca</taxon>
        <taxon>Ostracoda</taxon>
        <taxon>Podocopa</taxon>
        <taxon>Podocopida</taxon>
        <taxon>Cypridocopina</taxon>
        <taxon>Cypridoidea</taxon>
        <taxon>Cyprididae</taxon>
        <taxon>Notodromas</taxon>
    </lineage>
</organism>
<proteinExistence type="predicted"/>
<keyword evidence="3" id="KW-0853">WD repeat</keyword>
<dbReference type="GO" id="GO:0005929">
    <property type="term" value="C:cilium"/>
    <property type="evidence" value="ECO:0007669"/>
    <property type="project" value="TreeGrafter"/>
</dbReference>
<keyword evidence="11" id="KW-1185">Reference proteome</keyword>
<dbReference type="PANTHER" id="PTHR14920">
    <property type="entry name" value="OSMOTIC AVOIDANCE ABNORMAL PROTEIN 1/WD REPEAT MEMBRANE PROTEIN"/>
    <property type="match status" value="1"/>
</dbReference>
<dbReference type="GO" id="GO:0030991">
    <property type="term" value="C:intraciliary transport particle A"/>
    <property type="evidence" value="ECO:0007669"/>
    <property type="project" value="TreeGrafter"/>
</dbReference>
<dbReference type="AlphaFoldDB" id="A0A7R9BJE6"/>
<reference evidence="10" key="1">
    <citation type="submission" date="2020-11" db="EMBL/GenBank/DDBJ databases">
        <authorList>
            <person name="Tran Van P."/>
        </authorList>
    </citation>
    <scope>NUCLEOTIDE SEQUENCE</scope>
</reference>
<evidence type="ECO:0000256" key="7">
    <source>
        <dbReference type="ARBA" id="ARBA00023212"/>
    </source>
</evidence>
<dbReference type="PANTHER" id="PTHR14920:SF0">
    <property type="entry name" value="WD REPEAT DOMAIN 19"/>
    <property type="match status" value="1"/>
</dbReference>
<dbReference type="GO" id="GO:0035721">
    <property type="term" value="P:intraciliary retrograde transport"/>
    <property type="evidence" value="ECO:0007669"/>
    <property type="project" value="InterPro"/>
</dbReference>
<keyword evidence="4" id="KW-0677">Repeat</keyword>
<evidence type="ECO:0000256" key="8">
    <source>
        <dbReference type="ARBA" id="ARBA00023273"/>
    </source>
</evidence>
<feature type="domain" description="IFT121-like zinc finger" evidence="9">
    <location>
        <begin position="13"/>
        <end position="60"/>
    </location>
</feature>
<evidence type="ECO:0000256" key="2">
    <source>
        <dbReference type="ARBA" id="ARBA00022490"/>
    </source>
</evidence>
<keyword evidence="7" id="KW-0206">Cytoskeleton</keyword>
<dbReference type="Pfam" id="PF23145">
    <property type="entry name" value="Zf_2nd_IFT121"/>
    <property type="match status" value="1"/>
</dbReference>
<evidence type="ECO:0000256" key="1">
    <source>
        <dbReference type="ARBA" id="ARBA00004120"/>
    </source>
</evidence>
<dbReference type="EMBL" id="CAJPEX010000621">
    <property type="protein sequence ID" value="CAG0916569.1"/>
    <property type="molecule type" value="Genomic_DNA"/>
</dbReference>